<name>K3XUJ7_SETIT</name>
<accession>K3XUJ7</accession>
<dbReference type="InParanoid" id="K3XUJ7"/>
<dbReference type="Proteomes" id="UP000004995">
    <property type="component" value="Unassembled WGS sequence"/>
</dbReference>
<dbReference type="HOGENOM" id="CLU_3225558_0_0_1"/>
<dbReference type="EMBL" id="AGNK02003241">
    <property type="status" value="NOT_ANNOTATED_CDS"/>
    <property type="molecule type" value="Genomic_DNA"/>
</dbReference>
<sequence>MFISIQMSDKYLMNMCLILMLYLHLQREHWLLHLEQEQYLHPEP</sequence>
<dbReference type="EnsemblPlants" id="KQL06272">
    <property type="protein sequence ID" value="KQL06272"/>
    <property type="gene ID" value="SETIT_005604mg"/>
</dbReference>
<reference evidence="2" key="1">
    <citation type="journal article" date="2012" name="Nat. Biotechnol.">
        <title>Reference genome sequence of the model plant Setaria.</title>
        <authorList>
            <person name="Bennetzen J.L."/>
            <person name="Schmutz J."/>
            <person name="Wang H."/>
            <person name="Percifield R."/>
            <person name="Hawkins J."/>
            <person name="Pontaroli A.C."/>
            <person name="Estep M."/>
            <person name="Feng L."/>
            <person name="Vaughn J.N."/>
            <person name="Grimwood J."/>
            <person name="Jenkins J."/>
            <person name="Barry K."/>
            <person name="Lindquist E."/>
            <person name="Hellsten U."/>
            <person name="Deshpande S."/>
            <person name="Wang X."/>
            <person name="Wu X."/>
            <person name="Mitros T."/>
            <person name="Triplett J."/>
            <person name="Yang X."/>
            <person name="Ye C.Y."/>
            <person name="Mauro-Herrera M."/>
            <person name="Wang L."/>
            <person name="Li P."/>
            <person name="Sharma M."/>
            <person name="Sharma R."/>
            <person name="Ronald P.C."/>
            <person name="Panaud O."/>
            <person name="Kellogg E.A."/>
            <person name="Brutnell T.P."/>
            <person name="Doust A.N."/>
            <person name="Tuskan G.A."/>
            <person name="Rokhsar D."/>
            <person name="Devos K.M."/>
        </authorList>
    </citation>
    <scope>NUCLEOTIDE SEQUENCE [LARGE SCALE GENOMIC DNA]</scope>
    <source>
        <strain evidence="2">cv. Yugu1</strain>
    </source>
</reference>
<dbReference type="AlphaFoldDB" id="K3XUJ7"/>
<organism evidence="1 2">
    <name type="scientific">Setaria italica</name>
    <name type="common">Foxtail millet</name>
    <name type="synonym">Panicum italicum</name>
    <dbReference type="NCBI Taxonomy" id="4555"/>
    <lineage>
        <taxon>Eukaryota</taxon>
        <taxon>Viridiplantae</taxon>
        <taxon>Streptophyta</taxon>
        <taxon>Embryophyta</taxon>
        <taxon>Tracheophyta</taxon>
        <taxon>Spermatophyta</taxon>
        <taxon>Magnoliopsida</taxon>
        <taxon>Liliopsida</taxon>
        <taxon>Poales</taxon>
        <taxon>Poaceae</taxon>
        <taxon>PACMAD clade</taxon>
        <taxon>Panicoideae</taxon>
        <taxon>Panicodae</taxon>
        <taxon>Paniceae</taxon>
        <taxon>Cenchrinae</taxon>
        <taxon>Setaria</taxon>
    </lineage>
</organism>
<reference evidence="1" key="2">
    <citation type="submission" date="2018-08" db="UniProtKB">
        <authorList>
            <consortium name="EnsemblPlants"/>
        </authorList>
    </citation>
    <scope>IDENTIFICATION</scope>
    <source>
        <strain evidence="1">Yugu1</strain>
    </source>
</reference>
<dbReference type="Gramene" id="KQL06272">
    <property type="protein sequence ID" value="KQL06272"/>
    <property type="gene ID" value="SETIT_005604mg"/>
</dbReference>
<proteinExistence type="predicted"/>
<evidence type="ECO:0000313" key="1">
    <source>
        <dbReference type="EnsemblPlants" id="KQL06272"/>
    </source>
</evidence>
<keyword evidence="2" id="KW-1185">Reference proteome</keyword>
<protein>
    <submittedName>
        <fullName evidence="1">Uncharacterized protein</fullName>
    </submittedName>
</protein>
<evidence type="ECO:0000313" key="2">
    <source>
        <dbReference type="Proteomes" id="UP000004995"/>
    </source>
</evidence>